<reference evidence="2 3" key="1">
    <citation type="submission" date="2017-11" db="EMBL/GenBank/DDBJ databases">
        <title>De-novo sequencing of pomegranate (Punica granatum L.) genome.</title>
        <authorList>
            <person name="Akparov Z."/>
            <person name="Amiraslanov A."/>
            <person name="Hajiyeva S."/>
            <person name="Abbasov M."/>
            <person name="Kaur K."/>
            <person name="Hamwieh A."/>
            <person name="Solovyev V."/>
            <person name="Salamov A."/>
            <person name="Braich B."/>
            <person name="Kosarev P."/>
            <person name="Mahmoud A."/>
            <person name="Hajiyev E."/>
            <person name="Babayeva S."/>
            <person name="Izzatullayeva V."/>
            <person name="Mammadov A."/>
            <person name="Mammadov A."/>
            <person name="Sharifova S."/>
            <person name="Ojaghi J."/>
            <person name="Eynullazada K."/>
            <person name="Bayramov B."/>
            <person name="Abdulazimova A."/>
            <person name="Shahmuradov I."/>
        </authorList>
    </citation>
    <scope>NUCLEOTIDE SEQUENCE [LARGE SCALE GENOMIC DNA]</scope>
    <source>
        <strain evidence="3">cv. AG2017</strain>
        <tissue evidence="2">Leaf</tissue>
    </source>
</reference>
<feature type="region of interest" description="Disordered" evidence="1">
    <location>
        <begin position="26"/>
        <end position="46"/>
    </location>
</feature>
<comment type="caution">
    <text evidence="2">The sequence shown here is derived from an EMBL/GenBank/DDBJ whole genome shotgun (WGS) entry which is preliminary data.</text>
</comment>
<feature type="compositionally biased region" description="Gly residues" evidence="1">
    <location>
        <begin position="31"/>
        <end position="42"/>
    </location>
</feature>
<organism evidence="2 3">
    <name type="scientific">Punica granatum</name>
    <name type="common">Pomegranate</name>
    <dbReference type="NCBI Taxonomy" id="22663"/>
    <lineage>
        <taxon>Eukaryota</taxon>
        <taxon>Viridiplantae</taxon>
        <taxon>Streptophyta</taxon>
        <taxon>Embryophyta</taxon>
        <taxon>Tracheophyta</taxon>
        <taxon>Spermatophyta</taxon>
        <taxon>Magnoliopsida</taxon>
        <taxon>eudicotyledons</taxon>
        <taxon>Gunneridae</taxon>
        <taxon>Pentapetalae</taxon>
        <taxon>rosids</taxon>
        <taxon>malvids</taxon>
        <taxon>Myrtales</taxon>
        <taxon>Lythraceae</taxon>
        <taxon>Punica</taxon>
    </lineage>
</organism>
<name>A0A2I0LEM0_PUNGR</name>
<sequence length="80" mass="7726">MEQIYIVTFGTSTEHTDIPCSFPSKLEQEVSGGGGGGTGVGGDLERGGAVLRGGGCRGIISTVTGTVGDGPGGGRWGGGG</sequence>
<proteinExistence type="predicted"/>
<protein>
    <submittedName>
        <fullName evidence="2">Uncharacterized protein</fullName>
    </submittedName>
</protein>
<dbReference type="Proteomes" id="UP000233551">
    <property type="component" value="Unassembled WGS sequence"/>
</dbReference>
<gene>
    <name evidence="2" type="ORF">CRG98_000411</name>
</gene>
<evidence type="ECO:0000313" key="2">
    <source>
        <dbReference type="EMBL" id="PKI79119.1"/>
    </source>
</evidence>
<evidence type="ECO:0000256" key="1">
    <source>
        <dbReference type="SAM" id="MobiDB-lite"/>
    </source>
</evidence>
<accession>A0A2I0LEM0</accession>
<keyword evidence="3" id="KW-1185">Reference proteome</keyword>
<evidence type="ECO:0000313" key="3">
    <source>
        <dbReference type="Proteomes" id="UP000233551"/>
    </source>
</evidence>
<dbReference type="EMBL" id="PGOL01000016">
    <property type="protein sequence ID" value="PKI79119.1"/>
    <property type="molecule type" value="Genomic_DNA"/>
</dbReference>
<dbReference type="AlphaFoldDB" id="A0A2I0LEM0"/>